<keyword evidence="2" id="KW-1185">Reference proteome</keyword>
<gene>
    <name evidence="1" type="ORF">LTR84_006709</name>
</gene>
<comment type="caution">
    <text evidence="1">The sequence shown here is derived from an EMBL/GenBank/DDBJ whole genome shotgun (WGS) entry which is preliminary data.</text>
</comment>
<reference evidence="1 2" key="1">
    <citation type="submission" date="2023-08" db="EMBL/GenBank/DDBJ databases">
        <title>Black Yeasts Isolated from many extreme environments.</title>
        <authorList>
            <person name="Coleine C."/>
            <person name="Stajich J.E."/>
            <person name="Selbmann L."/>
        </authorList>
    </citation>
    <scope>NUCLEOTIDE SEQUENCE [LARGE SCALE GENOMIC DNA]</scope>
    <source>
        <strain evidence="1 2">CCFEE 5792</strain>
    </source>
</reference>
<organism evidence="1 2">
    <name type="scientific">Exophiala bonariae</name>
    <dbReference type="NCBI Taxonomy" id="1690606"/>
    <lineage>
        <taxon>Eukaryota</taxon>
        <taxon>Fungi</taxon>
        <taxon>Dikarya</taxon>
        <taxon>Ascomycota</taxon>
        <taxon>Pezizomycotina</taxon>
        <taxon>Eurotiomycetes</taxon>
        <taxon>Chaetothyriomycetidae</taxon>
        <taxon>Chaetothyriales</taxon>
        <taxon>Herpotrichiellaceae</taxon>
        <taxon>Exophiala</taxon>
    </lineage>
</organism>
<dbReference type="AlphaFoldDB" id="A0AAV9N3F7"/>
<accession>A0AAV9N3F7</accession>
<dbReference type="Proteomes" id="UP001358417">
    <property type="component" value="Unassembled WGS sequence"/>
</dbReference>
<protein>
    <submittedName>
        <fullName evidence="1">Uncharacterized protein</fullName>
    </submittedName>
</protein>
<dbReference type="PANTHER" id="PTHR38663">
    <property type="match status" value="1"/>
</dbReference>
<name>A0AAV9N3F7_9EURO</name>
<evidence type="ECO:0000313" key="1">
    <source>
        <dbReference type="EMBL" id="KAK5047187.1"/>
    </source>
</evidence>
<dbReference type="GeneID" id="89974878"/>
<dbReference type="PANTHER" id="PTHR38663:SF1">
    <property type="entry name" value="L-ORNITHINE N(5)-MONOOXYGENASE"/>
    <property type="match status" value="1"/>
</dbReference>
<evidence type="ECO:0000313" key="2">
    <source>
        <dbReference type="Proteomes" id="UP001358417"/>
    </source>
</evidence>
<dbReference type="EMBL" id="JAVRRD010000026">
    <property type="protein sequence ID" value="KAK5047187.1"/>
    <property type="molecule type" value="Genomic_DNA"/>
</dbReference>
<proteinExistence type="predicted"/>
<sequence>MAVFWSADTDEERIELLKQARNGGSITPKFDKILQQHVSSGRLEILSYTQIVSGSWDPVAQTWAVRLSKVVLGFPRHIDDIKYATGNAPRVENVTCLHGFIRQNPIEAIDGLARITNDLMWNDDIPLFLTGGLAGLRLGPGAANLAGARQGAERIAWKIDQILGSSVAKEEGLRGKYERENDSTDNQVHVKSALRESRSEYTGSFANQFDALAMQLEQAPSA</sequence>
<dbReference type="RefSeq" id="XP_064702749.1">
    <property type="nucleotide sequence ID" value="XM_064850267.1"/>
</dbReference>